<accession>A0A176W1J6</accession>
<evidence type="ECO:0000313" key="3">
    <source>
        <dbReference type="Proteomes" id="UP000077202"/>
    </source>
</evidence>
<dbReference type="Proteomes" id="UP000077202">
    <property type="component" value="Unassembled WGS sequence"/>
</dbReference>
<sequence>MRVRRKHAPSTEKYDRGTSAFGDQTNIGRDGKTETPSAKRLRPYDFGDAQNGKRQDSRSVNSAEETSCRTYAFGDDYALGDTPSAIQNRKACNAQLNLAERFSVRGKGAKFRGWKSAQARIGIYERFDVKDPSAVIDPAESAADRSARVPKRADVVEA</sequence>
<keyword evidence="3" id="KW-1185">Reference proteome</keyword>
<organism evidence="2 3">
    <name type="scientific">Marchantia polymorpha subsp. ruderalis</name>
    <dbReference type="NCBI Taxonomy" id="1480154"/>
    <lineage>
        <taxon>Eukaryota</taxon>
        <taxon>Viridiplantae</taxon>
        <taxon>Streptophyta</taxon>
        <taxon>Embryophyta</taxon>
        <taxon>Marchantiophyta</taxon>
        <taxon>Marchantiopsida</taxon>
        <taxon>Marchantiidae</taxon>
        <taxon>Marchantiales</taxon>
        <taxon>Marchantiaceae</taxon>
        <taxon>Marchantia</taxon>
    </lineage>
</organism>
<evidence type="ECO:0000256" key="1">
    <source>
        <dbReference type="SAM" id="MobiDB-lite"/>
    </source>
</evidence>
<name>A0A176W1J6_MARPO</name>
<protein>
    <submittedName>
        <fullName evidence="2">Uncharacterized protein</fullName>
    </submittedName>
</protein>
<gene>
    <name evidence="2" type="ORF">AXG93_4413s1220</name>
</gene>
<dbReference type="EMBL" id="LVLJ01002028">
    <property type="protein sequence ID" value="OAE26938.1"/>
    <property type="molecule type" value="Genomic_DNA"/>
</dbReference>
<proteinExistence type="predicted"/>
<evidence type="ECO:0000313" key="2">
    <source>
        <dbReference type="EMBL" id="OAE26938.1"/>
    </source>
</evidence>
<feature type="region of interest" description="Disordered" evidence="1">
    <location>
        <begin position="1"/>
        <end position="65"/>
    </location>
</feature>
<comment type="caution">
    <text evidence="2">The sequence shown here is derived from an EMBL/GenBank/DDBJ whole genome shotgun (WGS) entry which is preliminary data.</text>
</comment>
<dbReference type="AlphaFoldDB" id="A0A176W1J6"/>
<reference evidence="2" key="1">
    <citation type="submission" date="2016-03" db="EMBL/GenBank/DDBJ databases">
        <title>Mechanisms controlling the formation of the plant cell surface in tip-growing cells are functionally conserved among land plants.</title>
        <authorList>
            <person name="Honkanen S."/>
            <person name="Jones V.A."/>
            <person name="Morieri G."/>
            <person name="Champion C."/>
            <person name="Hetherington A.J."/>
            <person name="Kelly S."/>
            <person name="Saint-Marcoux D."/>
            <person name="Proust H."/>
            <person name="Prescott H."/>
            <person name="Dolan L."/>
        </authorList>
    </citation>
    <scope>NUCLEOTIDE SEQUENCE [LARGE SCALE GENOMIC DNA]</scope>
    <source>
        <tissue evidence="2">Whole gametophyte</tissue>
    </source>
</reference>